<dbReference type="GO" id="GO:0050660">
    <property type="term" value="F:flavin adenine dinucleotide binding"/>
    <property type="evidence" value="ECO:0007669"/>
    <property type="project" value="UniProtKB-UniRule"/>
</dbReference>
<dbReference type="Pfam" id="PF00258">
    <property type="entry name" value="Flavodoxin_1"/>
    <property type="match status" value="1"/>
</dbReference>
<dbReference type="PANTHER" id="PTHR19384:SF17">
    <property type="entry name" value="NADPH--CYTOCHROME P450 REDUCTASE"/>
    <property type="match status" value="1"/>
</dbReference>
<dbReference type="InterPro" id="IPR023208">
    <property type="entry name" value="P450R"/>
</dbReference>
<comment type="cofactor">
    <cofactor evidence="20">
        <name>FAD</name>
        <dbReference type="ChEBI" id="CHEBI:57692"/>
    </cofactor>
    <text evidence="20">Binds 1 FAD per monomer.</text>
</comment>
<dbReference type="InterPro" id="IPR001094">
    <property type="entry name" value="Flavdoxin-like"/>
</dbReference>
<dbReference type="SUPFAM" id="SSF63380">
    <property type="entry name" value="Riboflavin synthase domain-like"/>
    <property type="match status" value="1"/>
</dbReference>
<dbReference type="PANTHER" id="PTHR19384">
    <property type="entry name" value="NITRIC OXIDE SYNTHASE-RELATED"/>
    <property type="match status" value="1"/>
</dbReference>
<dbReference type="PRINTS" id="PR00371">
    <property type="entry name" value="FPNCR"/>
</dbReference>
<dbReference type="PIRSF" id="PIRSF000208">
    <property type="entry name" value="P450R"/>
    <property type="match status" value="1"/>
</dbReference>
<evidence type="ECO:0000256" key="15">
    <source>
        <dbReference type="ARBA" id="ARBA00023128"/>
    </source>
</evidence>
<keyword evidence="13 20" id="KW-0756">Sterol biosynthesis</keyword>
<keyword evidence="11" id="KW-1133">Transmembrane helix</keyword>
<evidence type="ECO:0000313" key="25">
    <source>
        <dbReference type="Proteomes" id="UP000095009"/>
    </source>
</evidence>
<keyword evidence="8 20" id="KW-0274">FAD</keyword>
<dbReference type="Gene3D" id="1.20.990.10">
    <property type="entry name" value="NADPH-cytochrome p450 Reductase, Chain A, domain 3"/>
    <property type="match status" value="1"/>
</dbReference>
<comment type="similarity">
    <text evidence="20 21">In the C-terminal section; belongs to the flavoprotein pyridine nucleotide cytochrome reductase family.</text>
</comment>
<dbReference type="InterPro" id="IPR001433">
    <property type="entry name" value="OxRdtase_FAD/NAD-bd"/>
</dbReference>
<evidence type="ECO:0000256" key="20">
    <source>
        <dbReference type="HAMAP-Rule" id="MF_03212"/>
    </source>
</evidence>
<evidence type="ECO:0000256" key="9">
    <source>
        <dbReference type="ARBA" id="ARBA00022857"/>
    </source>
</evidence>
<keyword evidence="2 20" id="KW-0444">Lipid biosynthesis</keyword>
<dbReference type="Pfam" id="PF00667">
    <property type="entry name" value="FAD_binding_1"/>
    <property type="match status" value="1"/>
</dbReference>
<dbReference type="InterPro" id="IPR003097">
    <property type="entry name" value="CysJ-like_FAD-binding"/>
</dbReference>
<name>A0A1E3PCU8_9ASCO</name>
<dbReference type="GO" id="GO:0006696">
    <property type="term" value="P:ergosterol biosynthetic process"/>
    <property type="evidence" value="ECO:0007669"/>
    <property type="project" value="UniProtKB-UniRule"/>
</dbReference>
<feature type="binding site" evidence="20">
    <location>
        <begin position="467"/>
        <end position="469"/>
    </location>
    <ligand>
        <name>FAD</name>
        <dbReference type="ChEBI" id="CHEBI:57692"/>
    </ligand>
</feature>
<dbReference type="HAMAP" id="MF_03212">
    <property type="entry name" value="NCPR"/>
    <property type="match status" value="1"/>
</dbReference>
<sequence>MASLDVLDVGVLTIILVGTVAYFTKGSLWGKPIQDPYLTSSTSSTSGDRDIVSKLESSGKTAVIFYGSQTGTAEDYAHRLSKEATARFGIKTMVADIEDYDLENLDTLGSDKVAAFVMSTYGEGEPTDNAASFYDFITSDSAVFSEGGDADSSPLSDLKYVIFGLGNNTYEHYNAIGRNLEKALQKMGAQRVGPYGEGDDGDGTTEEDFLAWKEEMFSDWKEKFDLKEREALYEASVALIEDSALSTESVGVYLGEPNKGHLTGNASPPYNGTNPYVCEITSTRELFKSDSRNCIHIEFNLGTSGIKYTTGDHIAVHPQNANEEVDLFLDILGLKEKRNTVFSLKSLDPTSKVPFPSPTTYDTIVRYRLEINGGAVSRQFISSVAQFAPNPESRKEALRLGGDKNAFANEITVKGLNIARALNLISNGEKWTEIPFTFVIETVQPLQPRYYSISSSSLVDKKTVSVTAVVESEKALGGDHYLKGVTTNLFLDIKYAQEGAKNTASHALSYDLNGPRGKFESRKLPIHIRHSNFKLPSNPSKPIILLGPGTGIAPFRGFVAEKAAQAKNGKPVGKTLLFFGSRNRTEDFLYEDEWNQHAETLGENFELVTAFSREESRKVYVQHRLYEKAAEINQLLRDGASFYVCGDASRMARDVQNTLVKIISEQRGIDITKAEAVVQNMKIQNNYQEDVW</sequence>
<keyword evidence="10 20" id="KW-0752">Steroid biosynthesis</keyword>
<evidence type="ECO:0000256" key="6">
    <source>
        <dbReference type="ARBA" id="ARBA00022787"/>
    </source>
</evidence>
<evidence type="ECO:0000256" key="11">
    <source>
        <dbReference type="ARBA" id="ARBA00022989"/>
    </source>
</evidence>
<dbReference type="GO" id="GO:0005829">
    <property type="term" value="C:cytosol"/>
    <property type="evidence" value="ECO:0007669"/>
    <property type="project" value="TreeGrafter"/>
</dbReference>
<evidence type="ECO:0000256" key="1">
    <source>
        <dbReference type="ARBA" id="ARBA00022475"/>
    </source>
</evidence>
<keyword evidence="16 20" id="KW-0472">Membrane</keyword>
<comment type="similarity">
    <text evidence="20">In the N-terminal section; belongs to the flavodoxin family.</text>
</comment>
<dbReference type="GO" id="GO:0005886">
    <property type="term" value="C:plasma membrane"/>
    <property type="evidence" value="ECO:0007669"/>
    <property type="project" value="UniProtKB-SubCell"/>
</dbReference>
<comment type="function">
    <text evidence="20">This enzyme is required for electron transfer from NADP to cytochrome P450 in microsomes. It can also provide electron transfer to heme oxygenase and cytochrome B5. Involved in ergosterol biosynthesis.</text>
</comment>
<dbReference type="InterPro" id="IPR008254">
    <property type="entry name" value="Flavodoxin/NO_synth"/>
</dbReference>
<dbReference type="EC" id="1.6.2.4" evidence="20 21"/>
<dbReference type="FunFam" id="3.40.50.80:FF:000001">
    <property type="entry name" value="NADPH--cytochrome P450 reductase 1"/>
    <property type="match status" value="1"/>
</dbReference>
<dbReference type="GO" id="GO:0003958">
    <property type="term" value="F:NADPH-hemoprotein reductase activity"/>
    <property type="evidence" value="ECO:0007669"/>
    <property type="project" value="UniProtKB-UniRule"/>
</dbReference>
<feature type="binding site" evidence="20">
    <location>
        <position position="654"/>
    </location>
    <ligand>
        <name>NADP(+)</name>
        <dbReference type="ChEBI" id="CHEBI:58349"/>
    </ligand>
</feature>
<dbReference type="GO" id="GO:0005789">
    <property type="term" value="C:endoplasmic reticulum membrane"/>
    <property type="evidence" value="ECO:0007669"/>
    <property type="project" value="UniProtKB-SubCell"/>
</dbReference>
<evidence type="ECO:0000256" key="13">
    <source>
        <dbReference type="ARBA" id="ARBA00023011"/>
    </source>
</evidence>
<dbReference type="Gene3D" id="2.40.30.10">
    <property type="entry name" value="Translation factors"/>
    <property type="match status" value="1"/>
</dbReference>
<dbReference type="Pfam" id="PF00175">
    <property type="entry name" value="NAD_binding_1"/>
    <property type="match status" value="1"/>
</dbReference>
<evidence type="ECO:0000256" key="2">
    <source>
        <dbReference type="ARBA" id="ARBA00022516"/>
    </source>
</evidence>
<comment type="catalytic activity">
    <reaction evidence="19 20 21">
        <text>2 oxidized [cytochrome P450] + NADPH = 2 reduced [cytochrome P450] + NADP(+) + H(+)</text>
        <dbReference type="Rhea" id="RHEA:24040"/>
        <dbReference type="Rhea" id="RHEA-COMP:14627"/>
        <dbReference type="Rhea" id="RHEA-COMP:14628"/>
        <dbReference type="ChEBI" id="CHEBI:15378"/>
        <dbReference type="ChEBI" id="CHEBI:55376"/>
        <dbReference type="ChEBI" id="CHEBI:57783"/>
        <dbReference type="ChEBI" id="CHEBI:58349"/>
        <dbReference type="ChEBI" id="CHEBI:60344"/>
        <dbReference type="EC" id="1.6.2.4"/>
    </reaction>
</comment>
<dbReference type="PRINTS" id="PR00369">
    <property type="entry name" value="FLAVODOXIN"/>
</dbReference>
<keyword evidence="7 20" id="KW-0256">Endoplasmic reticulum</keyword>
<keyword evidence="14 20" id="KW-0443">Lipid metabolism</keyword>
<dbReference type="PROSITE" id="PS50902">
    <property type="entry name" value="FLAVODOXIN_LIKE"/>
    <property type="match status" value="1"/>
</dbReference>
<feature type="binding site" evidence="20">
    <location>
        <position position="200"/>
    </location>
    <ligand>
        <name>FMN</name>
        <dbReference type="ChEBI" id="CHEBI:58210"/>
    </ligand>
</feature>
<protein>
    <recommendedName>
        <fullName evidence="20 21">NADPH--cytochrome P450 reductase</fullName>
        <shortName evidence="20">CPR</shortName>
        <shortName evidence="20">P450R</shortName>
        <ecNumber evidence="20 21">1.6.2.4</ecNumber>
    </recommendedName>
</protein>
<evidence type="ECO:0000256" key="18">
    <source>
        <dbReference type="ARBA" id="ARBA00023221"/>
    </source>
</evidence>
<keyword evidence="3 20" id="KW-0285">Flavoprotein</keyword>
<dbReference type="FunFam" id="1.20.990.10:FF:000009">
    <property type="entry name" value="NADPH--cytochrome P450 reductase"/>
    <property type="match status" value="1"/>
</dbReference>
<keyword evidence="15 20" id="KW-0496">Mitochondrion</keyword>
<evidence type="ECO:0000256" key="7">
    <source>
        <dbReference type="ARBA" id="ARBA00022824"/>
    </source>
</evidence>
<keyword evidence="18 20" id="KW-0753">Steroid metabolism</keyword>
<keyword evidence="1 20" id="KW-1003">Cell membrane</keyword>
<evidence type="ECO:0000256" key="14">
    <source>
        <dbReference type="ARBA" id="ARBA00023098"/>
    </source>
</evidence>
<feature type="domain" description="Flavodoxin-like" evidence="22">
    <location>
        <begin position="62"/>
        <end position="217"/>
    </location>
</feature>
<feature type="binding site" evidence="20">
    <location>
        <begin position="449"/>
        <end position="452"/>
    </location>
    <ligand>
        <name>FAD</name>
        <dbReference type="ChEBI" id="CHEBI:57692"/>
    </ligand>
</feature>
<evidence type="ECO:0000256" key="10">
    <source>
        <dbReference type="ARBA" id="ARBA00022955"/>
    </source>
</evidence>
<feature type="binding site" evidence="20">
    <location>
        <begin position="484"/>
        <end position="487"/>
    </location>
    <ligand>
        <name>FAD</name>
        <dbReference type="ChEBI" id="CHEBI:57692"/>
    </ligand>
</feature>
<dbReference type="InterPro" id="IPR017938">
    <property type="entry name" value="Riboflavin_synthase-like_b-brl"/>
</dbReference>
<gene>
    <name evidence="24" type="ORF">NADFUDRAFT_84416</name>
</gene>
<dbReference type="InterPro" id="IPR023173">
    <property type="entry name" value="NADPH_Cyt_P450_Rdtase_alpha"/>
</dbReference>
<evidence type="ECO:0000256" key="5">
    <source>
        <dbReference type="ARBA" id="ARBA00022692"/>
    </source>
</evidence>
<keyword evidence="9 20" id="KW-0521">NADP</keyword>
<feature type="binding site" evidence="20">
    <location>
        <position position="550"/>
    </location>
    <ligand>
        <name>NADP(+)</name>
        <dbReference type="ChEBI" id="CHEBI:58349"/>
    </ligand>
</feature>
<feature type="binding site" evidence="20">
    <location>
        <begin position="68"/>
        <end position="73"/>
    </location>
    <ligand>
        <name>FMN</name>
        <dbReference type="ChEBI" id="CHEBI:58210"/>
    </ligand>
</feature>
<dbReference type="PROSITE" id="PS51384">
    <property type="entry name" value="FAD_FR"/>
    <property type="match status" value="1"/>
</dbReference>
<evidence type="ECO:0000256" key="12">
    <source>
        <dbReference type="ARBA" id="ARBA00023002"/>
    </source>
</evidence>
<comment type="caution">
    <text evidence="20">Lacks conserved residue(s) required for the propagation of feature annotation.</text>
</comment>
<evidence type="ECO:0000313" key="24">
    <source>
        <dbReference type="EMBL" id="ODQ63235.1"/>
    </source>
</evidence>
<evidence type="ECO:0000256" key="4">
    <source>
        <dbReference type="ARBA" id="ARBA00022643"/>
    </source>
</evidence>
<comment type="subcellular location">
    <subcellularLocation>
        <location evidence="20">Endoplasmic reticulum membrane</location>
        <topology evidence="20">Single-pass membrane protein</topology>
        <orientation evidence="20">Cytoplasmic side</orientation>
    </subcellularLocation>
    <subcellularLocation>
        <location evidence="20">Mitochondrion outer membrane</location>
        <topology evidence="20">Single-pass membrane protein</topology>
        <orientation evidence="20">Cytoplasmic side</orientation>
    </subcellularLocation>
    <subcellularLocation>
        <location evidence="20">Cell membrane</location>
        <topology evidence="20">Single-pass membrane protein</topology>
        <orientation evidence="20">Cytoplasmic side</orientation>
    </subcellularLocation>
</comment>
<feature type="binding site" evidence="20">
    <location>
        <position position="292"/>
    </location>
    <ligand>
        <name>NADP(+)</name>
        <dbReference type="ChEBI" id="CHEBI:58349"/>
    </ligand>
</feature>
<evidence type="ECO:0000256" key="21">
    <source>
        <dbReference type="PIRNR" id="PIRNR000208"/>
    </source>
</evidence>
<dbReference type="Proteomes" id="UP000095009">
    <property type="component" value="Unassembled WGS sequence"/>
</dbReference>
<dbReference type="GO" id="GO:0010181">
    <property type="term" value="F:FMN binding"/>
    <property type="evidence" value="ECO:0007669"/>
    <property type="project" value="UniProtKB-UniRule"/>
</dbReference>
<feature type="binding site" evidence="20">
    <location>
        <begin position="618"/>
        <end position="622"/>
    </location>
    <ligand>
        <name>NADP(+)</name>
        <dbReference type="ChEBI" id="CHEBI:58349"/>
    </ligand>
</feature>
<dbReference type="EMBL" id="KV454415">
    <property type="protein sequence ID" value="ODQ63235.1"/>
    <property type="molecule type" value="Genomic_DNA"/>
</dbReference>
<feature type="binding site" evidence="20">
    <location>
        <begin position="165"/>
        <end position="174"/>
    </location>
    <ligand>
        <name>FMN</name>
        <dbReference type="ChEBI" id="CHEBI:58210"/>
    </ligand>
</feature>
<reference evidence="24 25" key="1">
    <citation type="journal article" date="2016" name="Proc. Natl. Acad. Sci. U.S.A.">
        <title>Comparative genomics of biotechnologically important yeasts.</title>
        <authorList>
            <person name="Riley R."/>
            <person name="Haridas S."/>
            <person name="Wolfe K.H."/>
            <person name="Lopes M.R."/>
            <person name="Hittinger C.T."/>
            <person name="Goeker M."/>
            <person name="Salamov A.A."/>
            <person name="Wisecaver J.H."/>
            <person name="Long T.M."/>
            <person name="Calvey C.H."/>
            <person name="Aerts A.L."/>
            <person name="Barry K.W."/>
            <person name="Choi C."/>
            <person name="Clum A."/>
            <person name="Coughlan A.Y."/>
            <person name="Deshpande S."/>
            <person name="Douglass A.P."/>
            <person name="Hanson S.J."/>
            <person name="Klenk H.-P."/>
            <person name="LaButti K.M."/>
            <person name="Lapidus A."/>
            <person name="Lindquist E.A."/>
            <person name="Lipzen A.M."/>
            <person name="Meier-Kolthoff J.P."/>
            <person name="Ohm R.A."/>
            <person name="Otillar R.P."/>
            <person name="Pangilinan J.L."/>
            <person name="Peng Y."/>
            <person name="Rokas A."/>
            <person name="Rosa C.A."/>
            <person name="Scheuner C."/>
            <person name="Sibirny A.A."/>
            <person name="Slot J.C."/>
            <person name="Stielow J.B."/>
            <person name="Sun H."/>
            <person name="Kurtzman C.P."/>
            <person name="Blackwell M."/>
            <person name="Grigoriev I.V."/>
            <person name="Jeffries T.W."/>
        </authorList>
    </citation>
    <scope>NUCLEOTIDE SEQUENCE [LARGE SCALE GENOMIC DNA]</scope>
    <source>
        <strain evidence="24 25">DSM 6958</strain>
    </source>
</reference>
<evidence type="ECO:0000259" key="23">
    <source>
        <dbReference type="PROSITE" id="PS51384"/>
    </source>
</evidence>
<dbReference type="InterPro" id="IPR029039">
    <property type="entry name" value="Flavoprotein-like_sf"/>
</dbReference>
<keyword evidence="6 20" id="KW-1000">Mitochondrion outer membrane</keyword>
<dbReference type="GO" id="GO:0050661">
    <property type="term" value="F:NADP binding"/>
    <property type="evidence" value="ECO:0007669"/>
    <property type="project" value="UniProtKB-UniRule"/>
</dbReference>
<dbReference type="SUPFAM" id="SSF52218">
    <property type="entry name" value="Flavoproteins"/>
    <property type="match status" value="1"/>
</dbReference>
<keyword evidence="25" id="KW-1185">Reference proteome</keyword>
<evidence type="ECO:0000256" key="16">
    <source>
        <dbReference type="ARBA" id="ARBA00023136"/>
    </source>
</evidence>
<dbReference type="STRING" id="857566.A0A1E3PCU8"/>
<evidence type="ECO:0000256" key="17">
    <source>
        <dbReference type="ARBA" id="ARBA00023166"/>
    </source>
</evidence>
<dbReference type="SUPFAM" id="SSF52343">
    <property type="entry name" value="Ferredoxin reductase-like, C-terminal NADP-linked domain"/>
    <property type="match status" value="1"/>
</dbReference>
<keyword evidence="12 20" id="KW-0560">Oxidoreductase</keyword>
<organism evidence="24 25">
    <name type="scientific">Nadsonia fulvescens var. elongata DSM 6958</name>
    <dbReference type="NCBI Taxonomy" id="857566"/>
    <lineage>
        <taxon>Eukaryota</taxon>
        <taxon>Fungi</taxon>
        <taxon>Dikarya</taxon>
        <taxon>Ascomycota</taxon>
        <taxon>Saccharomycotina</taxon>
        <taxon>Dipodascomycetes</taxon>
        <taxon>Dipodascales</taxon>
        <taxon>Dipodascales incertae sedis</taxon>
        <taxon>Nadsonia</taxon>
    </lineage>
</organism>
<feature type="binding site" evidence="20">
    <location>
        <position position="692"/>
    </location>
    <ligand>
        <name>FAD</name>
        <dbReference type="ChEBI" id="CHEBI:57692"/>
    </ligand>
</feature>
<evidence type="ECO:0000256" key="19">
    <source>
        <dbReference type="ARBA" id="ARBA00049342"/>
    </source>
</evidence>
<dbReference type="CDD" id="cd06204">
    <property type="entry name" value="CYPOR"/>
    <property type="match status" value="1"/>
</dbReference>
<dbReference type="InterPro" id="IPR039261">
    <property type="entry name" value="FNR_nucleotide-bd"/>
</dbReference>
<feature type="binding site" evidence="20">
    <location>
        <begin position="119"/>
        <end position="122"/>
    </location>
    <ligand>
        <name>FMN</name>
        <dbReference type="ChEBI" id="CHEBI:58210"/>
    </ligand>
</feature>
<dbReference type="GO" id="GO:0005741">
    <property type="term" value="C:mitochondrial outer membrane"/>
    <property type="evidence" value="ECO:0007669"/>
    <property type="project" value="UniProtKB-SubCell"/>
</dbReference>
<evidence type="ECO:0000259" key="22">
    <source>
        <dbReference type="PROSITE" id="PS50902"/>
    </source>
</evidence>
<dbReference type="InterPro" id="IPR017927">
    <property type="entry name" value="FAD-bd_FR_type"/>
</dbReference>
<evidence type="ECO:0000256" key="8">
    <source>
        <dbReference type="ARBA" id="ARBA00022827"/>
    </source>
</evidence>
<comment type="similarity">
    <text evidence="20">Belongs to the NADPH--cytochrome P450 reductase family.</text>
</comment>
<dbReference type="AlphaFoldDB" id="A0A1E3PCU8"/>
<dbReference type="OrthoDB" id="1856718at2759"/>
<keyword evidence="5" id="KW-0812">Transmembrane</keyword>
<dbReference type="InterPro" id="IPR001709">
    <property type="entry name" value="Flavoprot_Pyr_Nucl_cyt_Rdtase"/>
</dbReference>
<dbReference type="Gene3D" id="3.40.50.360">
    <property type="match status" value="1"/>
</dbReference>
<evidence type="ECO:0000256" key="3">
    <source>
        <dbReference type="ARBA" id="ARBA00022630"/>
    </source>
</evidence>
<proteinExistence type="inferred from homology"/>
<accession>A0A1E3PCU8</accession>
<dbReference type="Gene3D" id="3.40.50.80">
    <property type="entry name" value="Nucleotide-binding domain of ferredoxin-NADP reductase (FNR) module"/>
    <property type="match status" value="1"/>
</dbReference>
<feature type="domain" description="FAD-binding FR-type" evidence="23">
    <location>
        <begin position="273"/>
        <end position="522"/>
    </location>
</feature>
<dbReference type="FunFam" id="3.40.50.360:FF:000024">
    <property type="entry name" value="NADPH--cytochrome P450 reductase"/>
    <property type="match status" value="1"/>
</dbReference>
<keyword evidence="17 20" id="KW-1207">Sterol metabolism</keyword>
<comment type="cofactor">
    <cofactor evidence="20">
        <name>FMN</name>
        <dbReference type="ChEBI" id="CHEBI:58210"/>
    </cofactor>
    <text evidence="20">Binds 1 FMN per monomer.</text>
</comment>
<feature type="binding site" evidence="20">
    <location>
        <begin position="612"/>
        <end position="613"/>
    </location>
    <ligand>
        <name>NADP(+)</name>
        <dbReference type="ChEBI" id="CHEBI:58349"/>
    </ligand>
</feature>
<keyword evidence="4 20" id="KW-0288">FMN</keyword>